<evidence type="ECO:0000313" key="2">
    <source>
        <dbReference type="Proteomes" id="UP000256519"/>
    </source>
</evidence>
<protein>
    <submittedName>
        <fullName evidence="1">Uncharacterized protein</fullName>
    </submittedName>
</protein>
<reference evidence="1 2" key="1">
    <citation type="journal article" date="2018" name="Appl. Environ. Microbiol.">
        <title>Antimicrobial susceptibility testing and tentative epidemiological cut-off values of five Bacillus species relevant for use as animal feed additives or for plant protection.</title>
        <authorList>
            <person name="Agerso Y."/>
            <person name="Stuer-Lauridsen B."/>
            <person name="Bjerre K."/>
            <person name="Jensen M.G."/>
            <person name="Johansen E."/>
            <person name="Bennedsen M."/>
            <person name="Brockmann E."/>
            <person name="Nielsen B."/>
        </authorList>
    </citation>
    <scope>NUCLEOTIDE SEQUENCE [LARGE SCALE GENOMIC DNA]</scope>
    <source>
        <strain evidence="1 2">CHCC20162</strain>
    </source>
</reference>
<sequence length="118" mass="13037">MLKKVAFSIASVAIAGVVLLTNQTVTHADGLYPVQKTGGAGLDLRKTPTINGTRTETDIPDGHKLYLYCYVNGESYNGSKIWDWVDDDWWRGDFDTGYAPDYFIKTGTSGPVVEYCSF</sequence>
<dbReference type="Proteomes" id="UP000256519">
    <property type="component" value="Unassembled WGS sequence"/>
</dbReference>
<name>A0A1I3BUD4_PRIMG</name>
<dbReference type="RefSeq" id="WP_043977899.1">
    <property type="nucleotide sequence ID" value="NZ_CP085443.1"/>
</dbReference>
<organism evidence="1 2">
    <name type="scientific">Priestia megaterium</name>
    <name type="common">Bacillus megaterium</name>
    <dbReference type="NCBI Taxonomy" id="1404"/>
    <lineage>
        <taxon>Bacteria</taxon>
        <taxon>Bacillati</taxon>
        <taxon>Bacillota</taxon>
        <taxon>Bacilli</taxon>
        <taxon>Bacillales</taxon>
        <taxon>Bacillaceae</taxon>
        <taxon>Priestia</taxon>
    </lineage>
</organism>
<gene>
    <name evidence="1" type="ORF">C3744_29805</name>
</gene>
<accession>A0A1I3BUD4</accession>
<comment type="caution">
    <text evidence="1">The sequence shown here is derived from an EMBL/GenBank/DDBJ whole genome shotgun (WGS) entry which is preliminary data.</text>
</comment>
<evidence type="ECO:0000313" key="1">
    <source>
        <dbReference type="EMBL" id="RDZ05228.1"/>
    </source>
</evidence>
<dbReference type="EMBL" id="PQWM01000085">
    <property type="protein sequence ID" value="RDZ05228.1"/>
    <property type="molecule type" value="Genomic_DNA"/>
</dbReference>
<dbReference type="AlphaFoldDB" id="A0A1I3BUD4"/>
<proteinExistence type="predicted"/>